<feature type="region of interest" description="Disordered" evidence="1">
    <location>
        <begin position="1"/>
        <end position="83"/>
    </location>
</feature>
<organism evidence="2">
    <name type="scientific">Phaffia rhodozyma</name>
    <name type="common">Yeast</name>
    <name type="synonym">Xanthophyllomyces dendrorhous</name>
    <dbReference type="NCBI Taxonomy" id="264483"/>
    <lineage>
        <taxon>Eukaryota</taxon>
        <taxon>Fungi</taxon>
        <taxon>Dikarya</taxon>
        <taxon>Basidiomycota</taxon>
        <taxon>Agaricomycotina</taxon>
        <taxon>Tremellomycetes</taxon>
        <taxon>Cystofilobasidiales</taxon>
        <taxon>Mrakiaceae</taxon>
        <taxon>Phaffia</taxon>
    </lineage>
</organism>
<dbReference type="InterPro" id="IPR052670">
    <property type="entry name" value="UPF0654_domain"/>
</dbReference>
<name>A0A0F7SWN7_PHARH</name>
<proteinExistence type="predicted"/>
<dbReference type="Pfam" id="PF10346">
    <property type="entry name" value="Con-6"/>
    <property type="match status" value="2"/>
</dbReference>
<protein>
    <submittedName>
        <fullName evidence="2">Conidiation-specific protein 6</fullName>
    </submittedName>
</protein>
<reference evidence="2" key="1">
    <citation type="submission" date="2014-08" db="EMBL/GenBank/DDBJ databases">
        <authorList>
            <person name="Sharma Rahul"/>
            <person name="Thines Marco"/>
        </authorList>
    </citation>
    <scope>NUCLEOTIDE SEQUENCE</scope>
</reference>
<dbReference type="PANTHER" id="PTHR36576">
    <property type="entry name" value="UPF0654 PROTEIN C11D3.01C-RELATED"/>
    <property type="match status" value="1"/>
</dbReference>
<dbReference type="PANTHER" id="PTHR36576:SF1">
    <property type="entry name" value="UPF0654 PROTEIN C11D3.01C-RELATED"/>
    <property type="match status" value="1"/>
</dbReference>
<dbReference type="EMBL" id="LN483332">
    <property type="protein sequence ID" value="CED85080.1"/>
    <property type="molecule type" value="Genomic_DNA"/>
</dbReference>
<feature type="compositionally biased region" description="Basic and acidic residues" evidence="1">
    <location>
        <begin position="68"/>
        <end position="83"/>
    </location>
</feature>
<sequence length="83" mass="8693">MSEAQVLGGYKATLSNPNTSDEAKEHAQQVLDGSAEPTSHSTGSSEEANQGNVLGGHKANLANPNTSEESKENSRKILEDARA</sequence>
<dbReference type="InterPro" id="IPR018824">
    <property type="entry name" value="Conidiation-specific_6"/>
</dbReference>
<evidence type="ECO:0000256" key="1">
    <source>
        <dbReference type="SAM" id="MobiDB-lite"/>
    </source>
</evidence>
<evidence type="ECO:0000313" key="2">
    <source>
        <dbReference type="EMBL" id="CED85080.1"/>
    </source>
</evidence>
<feature type="compositionally biased region" description="Polar residues" evidence="1">
    <location>
        <begin position="36"/>
        <end position="52"/>
    </location>
</feature>
<dbReference type="GO" id="GO:0005737">
    <property type="term" value="C:cytoplasm"/>
    <property type="evidence" value="ECO:0007669"/>
    <property type="project" value="TreeGrafter"/>
</dbReference>
<dbReference type="AlphaFoldDB" id="A0A0F7SWN7"/>
<accession>A0A0F7SWN7</accession>